<dbReference type="OrthoDB" id="6160353at2759"/>
<evidence type="ECO:0000313" key="2">
    <source>
        <dbReference type="EMBL" id="ENN76490.1"/>
    </source>
</evidence>
<protein>
    <submittedName>
        <fullName evidence="2">Uncharacterized protein</fullName>
    </submittedName>
</protein>
<gene>
    <name evidence="2" type="ORF">YQE_06943</name>
</gene>
<accession>N6U4H0</accession>
<sequence>MQVAKLTEHISKNISQTGSENALGDKSNVVIEKCPICAKELELQQINLSEALVMCLDTTCKYPVGHECIIVKRRLADIKKTLKTFAPLLAQTSQDKTEKPDEAVKTQQPDGVKCLFNVDLEFDKFFANIGQTSTQESIFDSNPKTQNESTNQNDYPLDTDELDNILNNLMA</sequence>
<dbReference type="AlphaFoldDB" id="N6U4H0"/>
<dbReference type="HOGENOM" id="CLU_1564493_0_0_1"/>
<name>N6U4H0_DENPD</name>
<reference evidence="2" key="1">
    <citation type="journal article" date="2013" name="Genome Biol.">
        <title>Draft genome of the mountain pine beetle, Dendroctonus ponderosae Hopkins, a major forest pest.</title>
        <authorList>
            <person name="Keeling C.I."/>
            <person name="Yuen M.M."/>
            <person name="Liao N.Y."/>
            <person name="Docking T.R."/>
            <person name="Chan S.K."/>
            <person name="Taylor G.A."/>
            <person name="Palmquist D.L."/>
            <person name="Jackman S.D."/>
            <person name="Nguyen A."/>
            <person name="Li M."/>
            <person name="Henderson H."/>
            <person name="Janes J.K."/>
            <person name="Zhao Y."/>
            <person name="Pandoh P."/>
            <person name="Moore R."/>
            <person name="Sperling F.A."/>
            <person name="Huber D.P."/>
            <person name="Birol I."/>
            <person name="Jones S.J."/>
            <person name="Bohlmann J."/>
        </authorList>
    </citation>
    <scope>NUCLEOTIDE SEQUENCE</scope>
</reference>
<dbReference type="EMBL" id="KB740975">
    <property type="protein sequence ID" value="ENN76490.1"/>
    <property type="molecule type" value="Genomic_DNA"/>
</dbReference>
<proteinExistence type="predicted"/>
<feature type="compositionally biased region" description="Polar residues" evidence="1">
    <location>
        <begin position="136"/>
        <end position="154"/>
    </location>
</feature>
<feature type="non-terminal residue" evidence="2">
    <location>
        <position position="1"/>
    </location>
</feature>
<feature type="region of interest" description="Disordered" evidence="1">
    <location>
        <begin position="136"/>
        <end position="159"/>
    </location>
</feature>
<organism evidence="2">
    <name type="scientific">Dendroctonus ponderosae</name>
    <name type="common">Mountain pine beetle</name>
    <dbReference type="NCBI Taxonomy" id="77166"/>
    <lineage>
        <taxon>Eukaryota</taxon>
        <taxon>Metazoa</taxon>
        <taxon>Ecdysozoa</taxon>
        <taxon>Arthropoda</taxon>
        <taxon>Hexapoda</taxon>
        <taxon>Insecta</taxon>
        <taxon>Pterygota</taxon>
        <taxon>Neoptera</taxon>
        <taxon>Endopterygota</taxon>
        <taxon>Coleoptera</taxon>
        <taxon>Polyphaga</taxon>
        <taxon>Cucujiformia</taxon>
        <taxon>Curculionidae</taxon>
        <taxon>Scolytinae</taxon>
        <taxon>Dendroctonus</taxon>
    </lineage>
</organism>
<evidence type="ECO:0000256" key="1">
    <source>
        <dbReference type="SAM" id="MobiDB-lite"/>
    </source>
</evidence>